<evidence type="ECO:0000256" key="1">
    <source>
        <dbReference type="SAM" id="Phobius"/>
    </source>
</evidence>
<sequence length="356" mass="37533">MGAPSEPATVIRRPRIVRNLSGSSAAEQFAVVAIVTILVTRAYLEATGYPQVGGGDLHIAHALYGGALMMIALLVGWALIGYGARVFAIAAGGVGFGLFLDEVGKFVTKDNDYFYAPSAEIMFVLVVLVIVGGRAVRDLRPLNAVEMLASANAIATEGLAHGLADYRRETAHTLLTRSAAAGTDAASIAAVRALVDAAPQAGDRLYRVHCWTRDHVERWFTSPRWVPILGWLMVASAAAGLALTVLGVVVGRLYIDDSAAPEFAGVSVAQILSGIVAVVVLSLALPALVARRRTRGLWPLRMLRMAALVGLLLNAFIDFATEGFGALLGVATGLFSLAVLSLHLQRALDDPATTVR</sequence>
<accession>A0A6P2CED7</accession>
<feature type="transmembrane region" description="Helical" evidence="1">
    <location>
        <begin position="302"/>
        <end position="320"/>
    </location>
</feature>
<gene>
    <name evidence="2" type="ORF">DW322_13980</name>
</gene>
<feature type="transmembrane region" description="Helical" evidence="1">
    <location>
        <begin position="87"/>
        <end position="107"/>
    </location>
</feature>
<keyword evidence="1" id="KW-0812">Transmembrane</keyword>
<feature type="transmembrane region" description="Helical" evidence="1">
    <location>
        <begin position="267"/>
        <end position="290"/>
    </location>
</feature>
<feature type="transmembrane region" description="Helical" evidence="1">
    <location>
        <begin position="326"/>
        <end position="344"/>
    </location>
</feature>
<name>A0A6P2CED7_9NOCA</name>
<comment type="caution">
    <text evidence="2">The sequence shown here is derived from an EMBL/GenBank/DDBJ whole genome shotgun (WGS) entry which is preliminary data.</text>
</comment>
<feature type="transmembrane region" description="Helical" evidence="1">
    <location>
        <begin position="113"/>
        <end position="131"/>
    </location>
</feature>
<evidence type="ECO:0000313" key="3">
    <source>
        <dbReference type="Proteomes" id="UP000471120"/>
    </source>
</evidence>
<feature type="transmembrane region" description="Helical" evidence="1">
    <location>
        <begin position="59"/>
        <end position="80"/>
    </location>
</feature>
<keyword evidence="1" id="KW-0472">Membrane</keyword>
<keyword evidence="1" id="KW-1133">Transmembrane helix</keyword>
<dbReference type="RefSeq" id="WP_051111287.1">
    <property type="nucleotide sequence ID" value="NZ_QRCM01000001.1"/>
</dbReference>
<proteinExistence type="predicted"/>
<reference evidence="2 3" key="1">
    <citation type="submission" date="2018-07" db="EMBL/GenBank/DDBJ databases">
        <title>Genome sequence of Rhodococcus rhodnii ATCC 35071 from Rhodnius prolixus.</title>
        <authorList>
            <person name="Patel V."/>
            <person name="Vogel K.J."/>
        </authorList>
    </citation>
    <scope>NUCLEOTIDE SEQUENCE [LARGE SCALE GENOMIC DNA]</scope>
    <source>
        <strain evidence="2 3">ATCC 35071</strain>
    </source>
</reference>
<feature type="transmembrane region" description="Helical" evidence="1">
    <location>
        <begin position="228"/>
        <end position="255"/>
    </location>
</feature>
<dbReference type="EMBL" id="QRCM01000001">
    <property type="protein sequence ID" value="TXG91124.1"/>
    <property type="molecule type" value="Genomic_DNA"/>
</dbReference>
<organism evidence="2 3">
    <name type="scientific">Rhodococcus rhodnii</name>
    <dbReference type="NCBI Taxonomy" id="38312"/>
    <lineage>
        <taxon>Bacteria</taxon>
        <taxon>Bacillati</taxon>
        <taxon>Actinomycetota</taxon>
        <taxon>Actinomycetes</taxon>
        <taxon>Mycobacteriales</taxon>
        <taxon>Nocardiaceae</taxon>
        <taxon>Rhodococcus</taxon>
    </lineage>
</organism>
<feature type="transmembrane region" description="Helical" evidence="1">
    <location>
        <begin position="20"/>
        <end position="39"/>
    </location>
</feature>
<evidence type="ECO:0000313" key="2">
    <source>
        <dbReference type="EMBL" id="TXG91124.1"/>
    </source>
</evidence>
<protein>
    <submittedName>
        <fullName evidence="2">Uncharacterized protein</fullName>
    </submittedName>
</protein>
<dbReference type="AlphaFoldDB" id="A0A6P2CED7"/>
<dbReference type="Proteomes" id="UP000471120">
    <property type="component" value="Unassembled WGS sequence"/>
</dbReference>